<dbReference type="RefSeq" id="WP_205158551.1">
    <property type="nucleotide sequence ID" value="NZ_JAFEUM010000004.1"/>
</dbReference>
<dbReference type="EMBL" id="JAFEUM010000004">
    <property type="protein sequence ID" value="MBM7036995.1"/>
    <property type="molecule type" value="Genomic_DNA"/>
</dbReference>
<comment type="caution">
    <text evidence="1">The sequence shown here is derived from an EMBL/GenBank/DDBJ whole genome shotgun (WGS) entry which is preliminary data.</text>
</comment>
<organism evidence="1 2">
    <name type="scientific">Vibrio ulleungensis</name>
    <dbReference type="NCBI Taxonomy" id="2807619"/>
    <lineage>
        <taxon>Bacteria</taxon>
        <taxon>Pseudomonadati</taxon>
        <taxon>Pseudomonadota</taxon>
        <taxon>Gammaproteobacteria</taxon>
        <taxon>Vibrionales</taxon>
        <taxon>Vibrionaceae</taxon>
        <taxon>Vibrio</taxon>
    </lineage>
</organism>
<proteinExistence type="predicted"/>
<evidence type="ECO:0000313" key="2">
    <source>
        <dbReference type="Proteomes" id="UP000809621"/>
    </source>
</evidence>
<name>A0ABS2HHH6_9VIBR</name>
<keyword evidence="2" id="KW-1185">Reference proteome</keyword>
<dbReference type="Proteomes" id="UP000809621">
    <property type="component" value="Unassembled WGS sequence"/>
</dbReference>
<reference evidence="1 2" key="1">
    <citation type="submission" date="2021-02" db="EMBL/GenBank/DDBJ databases">
        <authorList>
            <person name="Park J.-S."/>
        </authorList>
    </citation>
    <scope>NUCLEOTIDE SEQUENCE [LARGE SCALE GENOMIC DNA]</scope>
    <source>
        <strain evidence="1 2">188UL20-2</strain>
    </source>
</reference>
<evidence type="ECO:0000313" key="1">
    <source>
        <dbReference type="EMBL" id="MBM7036995.1"/>
    </source>
</evidence>
<sequence length="63" mass="7076">MAQTFNFDALVVSSAKEKKAYSLSFKGLMMHLMDILFVDNSNKNSAFADDLSSHMQKDVGLMR</sequence>
<accession>A0ABS2HHH6</accession>
<gene>
    <name evidence="1" type="ORF">JQC93_11335</name>
</gene>
<protein>
    <submittedName>
        <fullName evidence="1">Uncharacterized protein</fullName>
    </submittedName>
</protein>